<feature type="region of interest" description="Disordered" evidence="2">
    <location>
        <begin position="110"/>
        <end position="137"/>
    </location>
</feature>
<keyword evidence="1" id="KW-0233">DNA recombination</keyword>
<evidence type="ECO:0000256" key="1">
    <source>
        <dbReference type="ARBA" id="ARBA00023172"/>
    </source>
</evidence>
<feature type="compositionally biased region" description="Low complexity" evidence="2">
    <location>
        <begin position="119"/>
        <end position="137"/>
    </location>
</feature>
<sequence>MPRAAVGWTVRGCCRTGGVLAIRWEHIDFDAQLAYTVGNMVRSKAHGKGVNDGKTETAQRAVPLATWLVSTLLDRRSRVVEDRGQAPEDVVGWVFPDALGGLRETNTCGVTGEHSATATTSVPGSRPGPSGTPSRLW</sequence>
<evidence type="ECO:0000313" key="3">
    <source>
        <dbReference type="EMBL" id="GAA1241996.1"/>
    </source>
</evidence>
<dbReference type="Proteomes" id="UP001500653">
    <property type="component" value="Unassembled WGS sequence"/>
</dbReference>
<comment type="caution">
    <text evidence="3">The sequence shown here is derived from an EMBL/GenBank/DDBJ whole genome shotgun (WGS) entry which is preliminary data.</text>
</comment>
<dbReference type="Gene3D" id="1.10.443.10">
    <property type="entry name" value="Intergrase catalytic core"/>
    <property type="match status" value="1"/>
</dbReference>
<dbReference type="EMBL" id="BAAALN010000007">
    <property type="protein sequence ID" value="GAA1241996.1"/>
    <property type="molecule type" value="Genomic_DNA"/>
</dbReference>
<name>A0ABP4GX03_9PSEU</name>
<gene>
    <name evidence="3" type="ORF">GCM10009676_29020</name>
</gene>
<keyword evidence="4" id="KW-1185">Reference proteome</keyword>
<dbReference type="InterPro" id="IPR013762">
    <property type="entry name" value="Integrase-like_cat_sf"/>
</dbReference>
<protein>
    <recommendedName>
        <fullName evidence="5">Tyr recombinase domain-containing protein</fullName>
    </recommendedName>
</protein>
<evidence type="ECO:0000256" key="2">
    <source>
        <dbReference type="SAM" id="MobiDB-lite"/>
    </source>
</evidence>
<dbReference type="SUPFAM" id="SSF56349">
    <property type="entry name" value="DNA breaking-rejoining enzymes"/>
    <property type="match status" value="1"/>
</dbReference>
<reference evidence="4" key="1">
    <citation type="journal article" date="2019" name="Int. J. Syst. Evol. Microbiol.">
        <title>The Global Catalogue of Microorganisms (GCM) 10K type strain sequencing project: providing services to taxonomists for standard genome sequencing and annotation.</title>
        <authorList>
            <consortium name="The Broad Institute Genomics Platform"/>
            <consortium name="The Broad Institute Genome Sequencing Center for Infectious Disease"/>
            <person name="Wu L."/>
            <person name="Ma J."/>
        </authorList>
    </citation>
    <scope>NUCLEOTIDE SEQUENCE [LARGE SCALE GENOMIC DNA]</scope>
    <source>
        <strain evidence="4">JCM 13023</strain>
    </source>
</reference>
<accession>A0ABP4GX03</accession>
<evidence type="ECO:0008006" key="5">
    <source>
        <dbReference type="Google" id="ProtNLM"/>
    </source>
</evidence>
<dbReference type="InterPro" id="IPR011010">
    <property type="entry name" value="DNA_brk_join_enz"/>
</dbReference>
<evidence type="ECO:0000313" key="4">
    <source>
        <dbReference type="Proteomes" id="UP001500653"/>
    </source>
</evidence>
<organism evidence="3 4">
    <name type="scientific">Prauserella halophila</name>
    <dbReference type="NCBI Taxonomy" id="185641"/>
    <lineage>
        <taxon>Bacteria</taxon>
        <taxon>Bacillati</taxon>
        <taxon>Actinomycetota</taxon>
        <taxon>Actinomycetes</taxon>
        <taxon>Pseudonocardiales</taxon>
        <taxon>Pseudonocardiaceae</taxon>
        <taxon>Prauserella</taxon>
    </lineage>
</organism>
<proteinExistence type="predicted"/>